<dbReference type="PANTHER" id="PTHR40088:SF1">
    <property type="entry name" value="PECTATE LYASE PEL9"/>
    <property type="match status" value="1"/>
</dbReference>
<evidence type="ECO:0000256" key="3">
    <source>
        <dbReference type="ARBA" id="ARBA00022525"/>
    </source>
</evidence>
<evidence type="ECO:0000256" key="2">
    <source>
        <dbReference type="ARBA" id="ARBA00004613"/>
    </source>
</evidence>
<dbReference type="RefSeq" id="WP_142583397.1">
    <property type="nucleotide sequence ID" value="NZ_CABFPH010000033.1"/>
</dbReference>
<dbReference type="Proteomes" id="UP000410984">
    <property type="component" value="Unassembled WGS sequence"/>
</dbReference>
<feature type="region of interest" description="Disordered" evidence="9">
    <location>
        <begin position="26"/>
        <end position="56"/>
    </location>
</feature>
<keyword evidence="4" id="KW-0479">Metal-binding</keyword>
<dbReference type="SMART" id="SM00710">
    <property type="entry name" value="PbH1"/>
    <property type="match status" value="4"/>
</dbReference>
<protein>
    <submittedName>
        <fullName evidence="11">Pectate lyase L</fullName>
        <ecNumber evidence="11">4.2.2.2</ecNumber>
    </submittedName>
</protein>
<dbReference type="EC" id="4.2.2.2" evidence="11"/>
<dbReference type="InterPro" id="IPR012334">
    <property type="entry name" value="Pectin_lyas_fold"/>
</dbReference>
<evidence type="ECO:0000256" key="6">
    <source>
        <dbReference type="ARBA" id="ARBA00022837"/>
    </source>
</evidence>
<evidence type="ECO:0000256" key="8">
    <source>
        <dbReference type="ARBA" id="ARBA00038263"/>
    </source>
</evidence>
<dbReference type="GO" id="GO:0030570">
    <property type="term" value="F:pectate lyase activity"/>
    <property type="evidence" value="ECO:0007669"/>
    <property type="project" value="UniProtKB-EC"/>
</dbReference>
<dbReference type="GO" id="GO:0046872">
    <property type="term" value="F:metal ion binding"/>
    <property type="evidence" value="ECO:0007669"/>
    <property type="project" value="UniProtKB-KW"/>
</dbReference>
<dbReference type="EMBL" id="CABFPH010000033">
    <property type="protein sequence ID" value="VUD72035.1"/>
    <property type="molecule type" value="Genomic_DNA"/>
</dbReference>
<dbReference type="SUPFAM" id="SSF51126">
    <property type="entry name" value="Pectin lyase-like"/>
    <property type="match status" value="1"/>
</dbReference>
<dbReference type="InterPro" id="IPR011050">
    <property type="entry name" value="Pectin_lyase_fold/virulence"/>
</dbReference>
<dbReference type="InterPro" id="IPR006626">
    <property type="entry name" value="PbH1"/>
</dbReference>
<dbReference type="PROSITE" id="PS51318">
    <property type="entry name" value="TAT"/>
    <property type="match status" value="1"/>
</dbReference>
<name>A0A509EEY9_9HYPH</name>
<keyword evidence="6" id="KW-0106">Calcium</keyword>
<dbReference type="InterPro" id="IPR052052">
    <property type="entry name" value="Polysaccharide_Lyase_9"/>
</dbReference>
<comment type="cofactor">
    <cofactor evidence="1">
        <name>Ca(2+)</name>
        <dbReference type="ChEBI" id="CHEBI:29108"/>
    </cofactor>
</comment>
<evidence type="ECO:0000313" key="12">
    <source>
        <dbReference type="Proteomes" id="UP000410984"/>
    </source>
</evidence>
<sequence>MPTRRLLLGAGLGLVATAAAPRLLKSPPPASPAAPTGGKVCHVAPGGSDEAGDGSFGRPFASLPRAYAAAEPGDTILMRGGTYGLGGPSGWLLVGHGGRPGRPVRIESLPGETPVIDGSGMRPPTGRNLAWASRRQAGGFPLALWDAPHVELRGLTVCNGPMGGIHVNGTHDGLLVERCVTRDNGWLNDEHGVGLGLYGVGQANTVRNCDSHGNRGGGPAATGGNADGFQIALLESTGTVVSGNRSWRNGDDGFDFFVTSPREDDRSVTGYLVDGNWSFENGCHADGTLNAGGDGVGFKLGGRRQGSRARYGGHTVTRCLAWCNKVAGFDDNGYNGGTEPHTVFNNTAFNNGCNTDRALGEPGFAYIFQHHARTRLCNNIAFATEPRNEVRIRLAYESHNARNRTPWNSFAPVLSFDASDFASLDDREARGPRKPDGALPATAFLRPSAASRLGGRGTGTGLPAHIRYDGAYPDLGAIQTI</sequence>
<evidence type="ECO:0000256" key="1">
    <source>
        <dbReference type="ARBA" id="ARBA00001913"/>
    </source>
</evidence>
<comment type="similarity">
    <text evidence="8">Belongs to the polysaccharide lyase 9 family.</text>
</comment>
<dbReference type="Pfam" id="PF22842">
    <property type="entry name" value="Pel9A-like_beta_helix"/>
    <property type="match status" value="1"/>
</dbReference>
<reference evidence="11 12" key="1">
    <citation type="submission" date="2019-06" db="EMBL/GenBank/DDBJ databases">
        <authorList>
            <person name="Rodrigo-Torres L."/>
            <person name="Arahal R. D."/>
            <person name="Lucena T."/>
        </authorList>
    </citation>
    <scope>NUCLEOTIDE SEQUENCE [LARGE SCALE GENOMIC DNA]</scope>
    <source>
        <strain evidence="11 12">SB0023/3</strain>
    </source>
</reference>
<gene>
    <name evidence="11" type="primary">pelL_1</name>
    <name evidence="11" type="ORF">MET9862_02629</name>
</gene>
<evidence type="ECO:0000259" key="10">
    <source>
        <dbReference type="Pfam" id="PF22842"/>
    </source>
</evidence>
<keyword evidence="5" id="KW-0732">Signal</keyword>
<evidence type="ECO:0000256" key="7">
    <source>
        <dbReference type="ARBA" id="ARBA00023239"/>
    </source>
</evidence>
<dbReference type="GO" id="GO:0005576">
    <property type="term" value="C:extracellular region"/>
    <property type="evidence" value="ECO:0007669"/>
    <property type="project" value="UniProtKB-SubCell"/>
</dbReference>
<accession>A0A509EEY9</accession>
<keyword evidence="12" id="KW-1185">Reference proteome</keyword>
<keyword evidence="7 11" id="KW-0456">Lyase</keyword>
<keyword evidence="3" id="KW-0964">Secreted</keyword>
<dbReference type="InterPro" id="IPR006311">
    <property type="entry name" value="TAT_signal"/>
</dbReference>
<evidence type="ECO:0000256" key="4">
    <source>
        <dbReference type="ARBA" id="ARBA00022723"/>
    </source>
</evidence>
<evidence type="ECO:0000256" key="5">
    <source>
        <dbReference type="ARBA" id="ARBA00022729"/>
    </source>
</evidence>
<dbReference type="InterPro" id="IPR053868">
    <property type="entry name" value="Pel9A-like_beta_helix"/>
</dbReference>
<dbReference type="PANTHER" id="PTHR40088">
    <property type="entry name" value="PECTATE LYASE (EUROFUNG)"/>
    <property type="match status" value="1"/>
</dbReference>
<dbReference type="Gene3D" id="2.160.20.10">
    <property type="entry name" value="Single-stranded right-handed beta-helix, Pectin lyase-like"/>
    <property type="match status" value="1"/>
</dbReference>
<dbReference type="AlphaFoldDB" id="A0A509EEY9"/>
<comment type="subcellular location">
    <subcellularLocation>
        <location evidence="2">Secreted</location>
    </subcellularLocation>
</comment>
<evidence type="ECO:0000313" key="11">
    <source>
        <dbReference type="EMBL" id="VUD72035.1"/>
    </source>
</evidence>
<evidence type="ECO:0000256" key="9">
    <source>
        <dbReference type="SAM" id="MobiDB-lite"/>
    </source>
</evidence>
<dbReference type="OrthoDB" id="223957at2"/>
<organism evidence="11 12">
    <name type="scientific">Methylobacterium symbioticum</name>
    <dbReference type="NCBI Taxonomy" id="2584084"/>
    <lineage>
        <taxon>Bacteria</taxon>
        <taxon>Pseudomonadati</taxon>
        <taxon>Pseudomonadota</taxon>
        <taxon>Alphaproteobacteria</taxon>
        <taxon>Hyphomicrobiales</taxon>
        <taxon>Methylobacteriaceae</taxon>
        <taxon>Methylobacterium</taxon>
    </lineage>
</organism>
<proteinExistence type="inferred from homology"/>
<feature type="domain" description="Pel9A-like right handed beta-helix region" evidence="10">
    <location>
        <begin position="189"/>
        <end position="356"/>
    </location>
</feature>